<protein>
    <submittedName>
        <fullName evidence="2">Glycoside hydrolase family 76</fullName>
    </submittedName>
</protein>
<dbReference type="InterPro" id="IPR005198">
    <property type="entry name" value="Glyco_hydro_76"/>
</dbReference>
<keyword evidence="3" id="KW-1185">Reference proteome</keyword>
<dbReference type="InterPro" id="IPR008928">
    <property type="entry name" value="6-hairpin_glycosidase_sf"/>
</dbReference>
<feature type="compositionally biased region" description="Low complexity" evidence="1">
    <location>
        <begin position="1"/>
        <end position="78"/>
    </location>
</feature>
<evidence type="ECO:0000256" key="1">
    <source>
        <dbReference type="SAM" id="MobiDB-lite"/>
    </source>
</evidence>
<dbReference type="Gene3D" id="1.50.10.20">
    <property type="match status" value="1"/>
</dbReference>
<organism evidence="2 3">
    <name type="scientific">Corynebacterium macclintockiae</name>
    <dbReference type="NCBI Taxonomy" id="2913501"/>
    <lineage>
        <taxon>Bacteria</taxon>
        <taxon>Bacillati</taxon>
        <taxon>Actinomycetota</taxon>
        <taxon>Actinomycetes</taxon>
        <taxon>Mycobacteriales</taxon>
        <taxon>Corynebacteriaceae</taxon>
        <taxon>Corynebacterium</taxon>
    </lineage>
</organism>
<dbReference type="GO" id="GO:0016787">
    <property type="term" value="F:hydrolase activity"/>
    <property type="evidence" value="ECO:0007669"/>
    <property type="project" value="UniProtKB-KW"/>
</dbReference>
<dbReference type="AlphaFoldDB" id="A0A9X3M622"/>
<accession>A0A9X3M622</accession>
<feature type="region of interest" description="Disordered" evidence="1">
    <location>
        <begin position="1"/>
        <end position="81"/>
    </location>
</feature>
<keyword evidence="2" id="KW-0378">Hydrolase</keyword>
<dbReference type="PANTHER" id="PTHR47791:SF3">
    <property type="entry name" value="MEIOTICALLY UP-REGULATED GENE 191 PROTEIN"/>
    <property type="match status" value="1"/>
</dbReference>
<dbReference type="Proteomes" id="UP001146505">
    <property type="component" value="Unassembled WGS sequence"/>
</dbReference>
<dbReference type="SUPFAM" id="SSF48208">
    <property type="entry name" value="Six-hairpin glycosidases"/>
    <property type="match status" value="1"/>
</dbReference>
<dbReference type="Pfam" id="PF03663">
    <property type="entry name" value="Glyco_hydro_76"/>
    <property type="match status" value="1"/>
</dbReference>
<dbReference type="InterPro" id="IPR053169">
    <property type="entry name" value="MUG_Protein"/>
</dbReference>
<evidence type="ECO:0000313" key="3">
    <source>
        <dbReference type="Proteomes" id="UP001146505"/>
    </source>
</evidence>
<dbReference type="GO" id="GO:0005975">
    <property type="term" value="P:carbohydrate metabolic process"/>
    <property type="evidence" value="ECO:0007669"/>
    <property type="project" value="InterPro"/>
</dbReference>
<name>A0A9X3M622_9CORY</name>
<dbReference type="EMBL" id="JAKMUV010000004">
    <property type="protein sequence ID" value="MCZ9304977.1"/>
    <property type="molecule type" value="Genomic_DNA"/>
</dbReference>
<sequence length="471" mass="51366">MGESVAVAQGQVAAEPAEEQAAVGDPAGEQAVAQGQVAAEPAEEQAGVGKPAEEQAAATTQPTQPTQLTHTPQPTHPTQEFRERWDHRADLAYQAVYERHASRLWGIPRTTLGIIAWPPTTRDRLFVRWHYWWQAHYIDNLIDAAVRRPTTSRIHAIRRHLRAMRIRNISRLSANNYYDDKAWLALALQRAANEPKINAKLNAARDLEPLVENIFEGVDSLTGVLPWRTNETFYNVPTNGPAAILAARNGDIETAERLVDWTFDNLINEDGLVMDGIHMRMAGPEPVTALHPYCQGVMLGACVELARARRRAAGVGDEEVSDVGVKEITRIHGLLRAIENHMTDHDGAINVRTGGGDGGLFNGILARYLSLVVECLPTPGRHGTESVAIARRIVLATAEQVWRFRLEVDGLPVFSADWTKDATMPQAGGLVGATIAGAVASSDIAERDLSVQLSGWMLMEAAARVSAAGRG</sequence>
<comment type="caution">
    <text evidence="2">The sequence shown here is derived from an EMBL/GenBank/DDBJ whole genome shotgun (WGS) entry which is preliminary data.</text>
</comment>
<proteinExistence type="predicted"/>
<reference evidence="2" key="1">
    <citation type="submission" date="2022-02" db="EMBL/GenBank/DDBJ databases">
        <title>Corynebacterium sp. from urogenital microbiome.</title>
        <authorList>
            <person name="Cappelli E.A."/>
            <person name="Ribeiro T.G."/>
            <person name="Peixe L."/>
        </authorList>
    </citation>
    <scope>NUCLEOTIDE SEQUENCE</scope>
    <source>
        <strain evidence="2">C9Ua_112</strain>
    </source>
</reference>
<evidence type="ECO:0000313" key="2">
    <source>
        <dbReference type="EMBL" id="MCZ9304977.1"/>
    </source>
</evidence>
<gene>
    <name evidence="2" type="ORF">L8U58_05415</name>
</gene>
<dbReference type="PANTHER" id="PTHR47791">
    <property type="entry name" value="MEIOTICALLY UP-REGULATED GENE 191 PROTEIN"/>
    <property type="match status" value="1"/>
</dbReference>